<keyword evidence="3 5" id="KW-1133">Transmembrane helix</keyword>
<accession>A0ABS7BT35</accession>
<evidence type="ECO:0000256" key="3">
    <source>
        <dbReference type="ARBA" id="ARBA00022989"/>
    </source>
</evidence>
<evidence type="ECO:0000256" key="4">
    <source>
        <dbReference type="ARBA" id="ARBA00023136"/>
    </source>
</evidence>
<keyword evidence="4 5" id="KW-0472">Membrane</keyword>
<evidence type="ECO:0000256" key="5">
    <source>
        <dbReference type="SAM" id="Phobius"/>
    </source>
</evidence>
<dbReference type="PANTHER" id="PTHR23508">
    <property type="entry name" value="CARBOXYLIC ACID TRANSPORTER PROTEIN HOMOLOG"/>
    <property type="match status" value="1"/>
</dbReference>
<dbReference type="PROSITE" id="PS00217">
    <property type="entry name" value="SUGAR_TRANSPORT_2"/>
    <property type="match status" value="1"/>
</dbReference>
<feature type="transmembrane region" description="Helical" evidence="5">
    <location>
        <begin position="346"/>
        <end position="372"/>
    </location>
</feature>
<proteinExistence type="predicted"/>
<comment type="caution">
    <text evidence="7">The sequence shown here is derived from an EMBL/GenBank/DDBJ whole genome shotgun (WGS) entry which is preliminary data.</text>
</comment>
<name>A0ABS7BT35_9SPHN</name>
<feature type="transmembrane region" description="Helical" evidence="5">
    <location>
        <begin position="286"/>
        <end position="305"/>
    </location>
</feature>
<feature type="transmembrane region" description="Helical" evidence="5">
    <location>
        <begin position="51"/>
        <end position="70"/>
    </location>
</feature>
<feature type="transmembrane region" description="Helical" evidence="5">
    <location>
        <begin position="311"/>
        <end position="334"/>
    </location>
</feature>
<dbReference type="RefSeq" id="WP_219750346.1">
    <property type="nucleotide sequence ID" value="NZ_JAHXZN010000009.1"/>
</dbReference>
<dbReference type="Pfam" id="PF07690">
    <property type="entry name" value="MFS_1"/>
    <property type="match status" value="1"/>
</dbReference>
<evidence type="ECO:0000256" key="1">
    <source>
        <dbReference type="ARBA" id="ARBA00004141"/>
    </source>
</evidence>
<organism evidence="7 8">
    <name type="scientific">Sphingomonas citri</name>
    <dbReference type="NCBI Taxonomy" id="2862499"/>
    <lineage>
        <taxon>Bacteria</taxon>
        <taxon>Pseudomonadati</taxon>
        <taxon>Pseudomonadota</taxon>
        <taxon>Alphaproteobacteria</taxon>
        <taxon>Sphingomonadales</taxon>
        <taxon>Sphingomonadaceae</taxon>
        <taxon>Sphingomonas</taxon>
    </lineage>
</organism>
<dbReference type="InterPro" id="IPR020846">
    <property type="entry name" value="MFS_dom"/>
</dbReference>
<feature type="transmembrane region" description="Helical" evidence="5">
    <location>
        <begin position="21"/>
        <end position="45"/>
    </location>
</feature>
<dbReference type="PANTHER" id="PTHR23508:SF10">
    <property type="entry name" value="CARBOXYLIC ACID TRANSPORTER PROTEIN HOMOLOG"/>
    <property type="match status" value="1"/>
</dbReference>
<feature type="transmembrane region" description="Helical" evidence="5">
    <location>
        <begin position="254"/>
        <end position="274"/>
    </location>
</feature>
<feature type="domain" description="Major facilitator superfamily (MFS) profile" evidence="6">
    <location>
        <begin position="16"/>
        <end position="400"/>
    </location>
</feature>
<comment type="subcellular location">
    <subcellularLocation>
        <location evidence="1">Membrane</location>
        <topology evidence="1">Multi-pass membrane protein</topology>
    </subcellularLocation>
</comment>
<gene>
    <name evidence="7" type="ORF">KZ820_18660</name>
</gene>
<feature type="transmembrane region" description="Helical" evidence="5">
    <location>
        <begin position="224"/>
        <end position="242"/>
    </location>
</feature>
<keyword evidence="2 5" id="KW-0812">Transmembrane</keyword>
<dbReference type="InterPro" id="IPR011701">
    <property type="entry name" value="MFS"/>
</dbReference>
<sequence length="411" mass="43604">MTPAWYRQLDSNGRRAVWSTYSGFTLDAMNVQLYAFILPALLTLWHLSPSSAGVLATVALLSGAIGGWMAGSLSDRLGRTKVLRATIIWLAISTAFCGFARSYEELLVARAVQGVGFGAEWAVGAVFIAEIASPQTRGRVAGTIQSAWALGWALAATISAIAFWLLPADLGWRATFFVGLLPAAWIYALRRRLRDAPAFFEQRTRSAGWHAIFSRALRGRTVRGSMLATGTHGGYWALATWWPTMLRTERGLSAAEATLHLGVLVAGSIIGYVLAGWSSDRFGRRVTLAIFASGGIAAVLTATLPNLSPKAFLALSVPVGLFALGLYSAVGPVLTELFPTRLRGSGLGFCYNIGRGLAGAGPLAVGASITSLGIEASIGLYVALAYALVIVAAVLLPETRGRELRAVDELC</sequence>
<dbReference type="SUPFAM" id="SSF103473">
    <property type="entry name" value="MFS general substrate transporter"/>
    <property type="match status" value="1"/>
</dbReference>
<feature type="transmembrane region" description="Helical" evidence="5">
    <location>
        <begin position="170"/>
        <end position="189"/>
    </location>
</feature>
<dbReference type="EMBL" id="JAHXZN010000009">
    <property type="protein sequence ID" value="MBW6532770.1"/>
    <property type="molecule type" value="Genomic_DNA"/>
</dbReference>
<evidence type="ECO:0000256" key="2">
    <source>
        <dbReference type="ARBA" id="ARBA00022692"/>
    </source>
</evidence>
<evidence type="ECO:0000313" key="7">
    <source>
        <dbReference type="EMBL" id="MBW6532770.1"/>
    </source>
</evidence>
<keyword evidence="8" id="KW-1185">Reference proteome</keyword>
<feature type="transmembrane region" description="Helical" evidence="5">
    <location>
        <begin position="378"/>
        <end position="396"/>
    </location>
</feature>
<dbReference type="PROSITE" id="PS00216">
    <property type="entry name" value="SUGAR_TRANSPORT_1"/>
    <property type="match status" value="1"/>
</dbReference>
<protein>
    <submittedName>
        <fullName evidence="7">MFS transporter</fullName>
    </submittedName>
</protein>
<reference evidence="7 8" key="1">
    <citation type="submission" date="2021-07" db="EMBL/GenBank/DDBJ databases">
        <title>Sphingomonas sp.</title>
        <authorList>
            <person name="Feng G."/>
            <person name="Li J."/>
            <person name="Pan M."/>
        </authorList>
    </citation>
    <scope>NUCLEOTIDE SEQUENCE [LARGE SCALE GENOMIC DNA]</scope>
    <source>
        <strain evidence="7 8">RRHST34</strain>
    </source>
</reference>
<evidence type="ECO:0000313" key="8">
    <source>
        <dbReference type="Proteomes" id="UP000759103"/>
    </source>
</evidence>
<dbReference type="InterPro" id="IPR005829">
    <property type="entry name" value="Sugar_transporter_CS"/>
</dbReference>
<evidence type="ECO:0000259" key="6">
    <source>
        <dbReference type="PROSITE" id="PS50850"/>
    </source>
</evidence>
<dbReference type="Proteomes" id="UP000759103">
    <property type="component" value="Unassembled WGS sequence"/>
</dbReference>
<feature type="transmembrane region" description="Helical" evidence="5">
    <location>
        <begin position="140"/>
        <end position="164"/>
    </location>
</feature>
<dbReference type="Gene3D" id="1.20.1250.20">
    <property type="entry name" value="MFS general substrate transporter like domains"/>
    <property type="match status" value="2"/>
</dbReference>
<dbReference type="PROSITE" id="PS50850">
    <property type="entry name" value="MFS"/>
    <property type="match status" value="1"/>
</dbReference>
<dbReference type="InterPro" id="IPR036259">
    <property type="entry name" value="MFS_trans_sf"/>
</dbReference>